<gene>
    <name evidence="2" type="ORF">FSARC_11125</name>
</gene>
<evidence type="ECO:0000256" key="1">
    <source>
        <dbReference type="SAM" id="Phobius"/>
    </source>
</evidence>
<evidence type="ECO:0000313" key="3">
    <source>
        <dbReference type="Proteomes" id="UP000622797"/>
    </source>
</evidence>
<dbReference type="AlphaFoldDB" id="A0A8H4THM1"/>
<comment type="caution">
    <text evidence="2">The sequence shown here is derived from an EMBL/GenBank/DDBJ whole genome shotgun (WGS) entry which is preliminary data.</text>
</comment>
<feature type="transmembrane region" description="Helical" evidence="1">
    <location>
        <begin position="567"/>
        <end position="590"/>
    </location>
</feature>
<proteinExistence type="predicted"/>
<evidence type="ECO:0000313" key="2">
    <source>
        <dbReference type="EMBL" id="KAF4958029.1"/>
    </source>
</evidence>
<name>A0A8H4THM1_9HYPO</name>
<keyword evidence="1" id="KW-0812">Transmembrane</keyword>
<reference evidence="2" key="2">
    <citation type="submission" date="2020-05" db="EMBL/GenBank/DDBJ databases">
        <authorList>
            <person name="Kim H.-S."/>
            <person name="Proctor R.H."/>
            <person name="Brown D.W."/>
        </authorList>
    </citation>
    <scope>NUCLEOTIDE SEQUENCE</scope>
    <source>
        <strain evidence="2">NRRL 20472</strain>
    </source>
</reference>
<dbReference type="EMBL" id="JABEXW010000708">
    <property type="protein sequence ID" value="KAF4958029.1"/>
    <property type="molecule type" value="Genomic_DNA"/>
</dbReference>
<evidence type="ECO:0008006" key="4">
    <source>
        <dbReference type="Google" id="ProtNLM"/>
    </source>
</evidence>
<dbReference type="OrthoDB" id="3692311at2759"/>
<reference evidence="2" key="1">
    <citation type="journal article" date="2020" name="BMC Genomics">
        <title>Correction to: Identification and distribution of gene clusters required for synthesis of sphingolipid metabolism inhibitors in diverse species of the filamentous fungus Fusarium.</title>
        <authorList>
            <person name="Kim H.S."/>
            <person name="Lohmar J.M."/>
            <person name="Busman M."/>
            <person name="Brown D.W."/>
            <person name="Naumann T.A."/>
            <person name="Divon H.H."/>
            <person name="Lysoe E."/>
            <person name="Uhlig S."/>
            <person name="Proctor R.H."/>
        </authorList>
    </citation>
    <scope>NUCLEOTIDE SEQUENCE</scope>
    <source>
        <strain evidence="2">NRRL 20472</strain>
    </source>
</reference>
<organism evidence="2 3">
    <name type="scientific">Fusarium sarcochroum</name>
    <dbReference type="NCBI Taxonomy" id="1208366"/>
    <lineage>
        <taxon>Eukaryota</taxon>
        <taxon>Fungi</taxon>
        <taxon>Dikarya</taxon>
        <taxon>Ascomycota</taxon>
        <taxon>Pezizomycotina</taxon>
        <taxon>Sordariomycetes</taxon>
        <taxon>Hypocreomycetidae</taxon>
        <taxon>Hypocreales</taxon>
        <taxon>Nectriaceae</taxon>
        <taxon>Fusarium</taxon>
        <taxon>Fusarium lateritium species complex</taxon>
    </lineage>
</organism>
<feature type="transmembrane region" description="Helical" evidence="1">
    <location>
        <begin position="96"/>
        <end position="116"/>
    </location>
</feature>
<keyword evidence="1" id="KW-0472">Membrane</keyword>
<sequence>MTAVQFLLSTSLVLIPAPFIVLAVYLVSLNQQPESELGGRVLEAANIAATLWPIAFAAVLGTALRSVALYSCEKGTTLGTLEILLGSLTMTSTLKLLFWVRLVSFWSPILILAWVLSPLGGQSVLRAVSIHADVISSDFPIISYPSTNFTSGFNKLPVLYALPYSLRTVLGAAFSSTATRLIFANGSSPNFSDSLKQVGGPDEARRMTQQDIWGNVRVPFLHMLDGYDPSDPHSWVDVPNNAIPPYESLVGLPIRGVPPTQAGNASMMIQSSYISLSCKPWINGSAWLEKNISQLILAGPIAAEGKISVDYNNISFFSAIRGDRDSSIGSSQVVPSFQFDLLKDKYLNATPWAGGNFSLVDGQDLPSKQNLVFVTSTTPESGHGFVYNMTMCAPSTSYVDAMVRCSRPSNLGLLSCFVEKLRHTRGQLVKANATILSFSYNLPILPLIARLLPDPEGSSNDLLNLFLRDPALARPVGEFYKFEAFSRPPSLDSVSMSVFEARLAAVLNTVVRASFEQSIIVGADGISPSSKIITDNTTGDTITPLSNWGNSTGTWEEFADPVYKVNWIWMSVYAVSTLAMLVFTIGHIALQYNIRAPDILNSVSTLARDSPYVSAPSGGSMLGGLERIRLLK</sequence>
<keyword evidence="3" id="KW-1185">Reference proteome</keyword>
<feature type="non-terminal residue" evidence="2">
    <location>
        <position position="1"/>
    </location>
</feature>
<accession>A0A8H4THM1</accession>
<dbReference type="Proteomes" id="UP000622797">
    <property type="component" value="Unassembled WGS sequence"/>
</dbReference>
<keyword evidence="1" id="KW-1133">Transmembrane helix</keyword>
<feature type="transmembrane region" description="Helical" evidence="1">
    <location>
        <begin position="47"/>
        <end position="64"/>
    </location>
</feature>
<protein>
    <recommendedName>
        <fullName evidence="4">Transmembrane protein</fullName>
    </recommendedName>
</protein>